<keyword evidence="4" id="KW-0326">Glycosidase</keyword>
<evidence type="ECO:0000256" key="2">
    <source>
        <dbReference type="ARBA" id="ARBA00023277"/>
    </source>
</evidence>
<protein>
    <recommendedName>
        <fullName evidence="4">Beta-amylase</fullName>
        <ecNumber evidence="4">3.2.1.2</ecNumber>
    </recommendedName>
</protein>
<sequence>NTVKLNVMMPLDSVNIEQVKDQTKQMLNMDFLAKSLIELKKIGVNGVMIDIWWGLVEKQPKQYQFADYLQVFELIQSQNLKIQPVFSFHQCGGNIGDTVNIQLPQFVIEAATEHHLFYEDQFGNQINEYLSPSANDEKVFDGRSAIQMYQDFINAFQIQFQKFDIDQIHIGCGPCGEMRYPSYPSQFWKYPGFGQFMCFDPIMYQKMQKETGLTKEFFSKMKDYNSLIMPDDEAMDKFMCFYEKQLLQHVHRLIKLYQQVFKDIQLSVKVAGIHWWYGSKHQAEWTAGYYNDKHRNGYQEIASLLGKENVVLCFTCAEKFDSDEKLKCFSRPQQLVNQISKTCLENQTMLSLENAEETYERHKLDQLIKSCKDGKAKSVTFLRMSKQMFLKKNWFEFKEFAGFLNDGGNAVLFAQLGSFGAIIIIGLIYYLVDMVLKANQ</sequence>
<evidence type="ECO:0000256" key="3">
    <source>
        <dbReference type="ARBA" id="ARBA00023326"/>
    </source>
</evidence>
<dbReference type="PRINTS" id="PR00750">
    <property type="entry name" value="BETAAMYLASE"/>
</dbReference>
<gene>
    <name evidence="6" type="ORF">TPC1_17179</name>
</gene>
<dbReference type="PANTHER" id="PTHR31352">
    <property type="entry name" value="BETA-AMYLASE 1, CHLOROPLASTIC"/>
    <property type="match status" value="1"/>
</dbReference>
<keyword evidence="4" id="KW-0378">Hydrolase</keyword>
<keyword evidence="5" id="KW-0812">Transmembrane</keyword>
<dbReference type="GO" id="GO:0000272">
    <property type="term" value="P:polysaccharide catabolic process"/>
    <property type="evidence" value="ECO:0007669"/>
    <property type="project" value="UniProtKB-KW"/>
</dbReference>
<dbReference type="Gene3D" id="3.20.20.80">
    <property type="entry name" value="Glycosidases"/>
    <property type="match status" value="1"/>
</dbReference>
<feature type="non-terminal residue" evidence="6">
    <location>
        <position position="1"/>
    </location>
</feature>
<dbReference type="InterPro" id="IPR001554">
    <property type="entry name" value="Glyco_hydro_14"/>
</dbReference>
<dbReference type="AlphaFoldDB" id="A0A146K2X6"/>
<evidence type="ECO:0000256" key="5">
    <source>
        <dbReference type="SAM" id="Phobius"/>
    </source>
</evidence>
<evidence type="ECO:0000313" key="6">
    <source>
        <dbReference type="EMBL" id="JAP91260.1"/>
    </source>
</evidence>
<comment type="similarity">
    <text evidence="1 4">Belongs to the glycosyl hydrolase 14 family.</text>
</comment>
<dbReference type="EC" id="3.2.1.2" evidence="4"/>
<feature type="transmembrane region" description="Helical" evidence="5">
    <location>
        <begin position="412"/>
        <end position="432"/>
    </location>
</feature>
<keyword evidence="5" id="KW-0472">Membrane</keyword>
<dbReference type="SUPFAM" id="SSF51445">
    <property type="entry name" value="(Trans)glycosidases"/>
    <property type="match status" value="1"/>
</dbReference>
<keyword evidence="3 4" id="KW-0624">Polysaccharide degradation</keyword>
<dbReference type="PANTHER" id="PTHR31352:SF1">
    <property type="entry name" value="BETA-AMYLASE 3, CHLOROPLASTIC"/>
    <property type="match status" value="1"/>
</dbReference>
<dbReference type="EMBL" id="GDID01005346">
    <property type="protein sequence ID" value="JAP91260.1"/>
    <property type="molecule type" value="Transcribed_RNA"/>
</dbReference>
<dbReference type="InterPro" id="IPR017853">
    <property type="entry name" value="GH"/>
</dbReference>
<accession>A0A146K2X6</accession>
<evidence type="ECO:0000256" key="4">
    <source>
        <dbReference type="RuleBase" id="RU000509"/>
    </source>
</evidence>
<evidence type="ECO:0000256" key="1">
    <source>
        <dbReference type="ARBA" id="ARBA00005652"/>
    </source>
</evidence>
<keyword evidence="5" id="KW-1133">Transmembrane helix</keyword>
<organism evidence="6">
    <name type="scientific">Trepomonas sp. PC1</name>
    <dbReference type="NCBI Taxonomy" id="1076344"/>
    <lineage>
        <taxon>Eukaryota</taxon>
        <taxon>Metamonada</taxon>
        <taxon>Diplomonadida</taxon>
        <taxon>Hexamitidae</taxon>
        <taxon>Hexamitinae</taxon>
        <taxon>Trepomonas</taxon>
    </lineage>
</organism>
<name>A0A146K2X6_9EUKA</name>
<dbReference type="Pfam" id="PF01373">
    <property type="entry name" value="Glyco_hydro_14"/>
    <property type="match status" value="2"/>
</dbReference>
<proteinExistence type="inferred from homology"/>
<comment type="catalytic activity">
    <reaction evidence="4">
        <text>Hydrolysis of (1-&gt;4)-alpha-D-glucosidic linkages in polysaccharides so as to remove successive maltose units from the non-reducing ends of the chains.</text>
        <dbReference type="EC" id="3.2.1.2"/>
    </reaction>
</comment>
<keyword evidence="2 4" id="KW-0119">Carbohydrate metabolism</keyword>
<reference evidence="6" key="1">
    <citation type="submission" date="2015-07" db="EMBL/GenBank/DDBJ databases">
        <title>Adaptation to a free-living lifestyle via gene acquisitions in the diplomonad Trepomonas sp. PC1.</title>
        <authorList>
            <person name="Xu F."/>
            <person name="Jerlstrom-Hultqvist J."/>
            <person name="Kolisko M."/>
            <person name="Simpson A.G.B."/>
            <person name="Roger A.J."/>
            <person name="Svard S.G."/>
            <person name="Andersson J.O."/>
        </authorList>
    </citation>
    <scope>NUCLEOTIDE SEQUENCE</scope>
    <source>
        <strain evidence="6">PC1</strain>
    </source>
</reference>
<dbReference type="GO" id="GO:0016161">
    <property type="term" value="F:beta-amylase activity"/>
    <property type="evidence" value="ECO:0007669"/>
    <property type="project" value="UniProtKB-EC"/>
</dbReference>